<dbReference type="EMBL" id="RBWW01000003">
    <property type="protein sequence ID" value="RKS75962.1"/>
    <property type="molecule type" value="Genomic_DNA"/>
</dbReference>
<feature type="domain" description="Urease accessory protein UreH-like transmembrane" evidence="3">
    <location>
        <begin position="2"/>
        <end position="218"/>
    </location>
</feature>
<evidence type="ECO:0000313" key="5">
    <source>
        <dbReference type="Proteomes" id="UP000268233"/>
    </source>
</evidence>
<dbReference type="InterPro" id="IPR039447">
    <property type="entry name" value="UreH-like_TM_dom"/>
</dbReference>
<accession>A0A495QR52</accession>
<gene>
    <name evidence="4" type="ORF">BDK61_4587</name>
</gene>
<proteinExistence type="predicted"/>
<organism evidence="4 5">
    <name type="scientific">Haloarcula quadrata</name>
    <dbReference type="NCBI Taxonomy" id="182779"/>
    <lineage>
        <taxon>Archaea</taxon>
        <taxon>Methanobacteriati</taxon>
        <taxon>Methanobacteriota</taxon>
        <taxon>Stenosarchaea group</taxon>
        <taxon>Halobacteria</taxon>
        <taxon>Halobacteriales</taxon>
        <taxon>Haloarculaceae</taxon>
        <taxon>Haloarcula</taxon>
    </lineage>
</organism>
<evidence type="ECO:0000313" key="4">
    <source>
        <dbReference type="EMBL" id="RKS75962.1"/>
    </source>
</evidence>
<protein>
    <submittedName>
        <fullName evidence="4">Sulfite exporter TauE/SafE</fullName>
    </submittedName>
</protein>
<dbReference type="RefSeq" id="WP_082229922.1">
    <property type="nucleotide sequence ID" value="NZ_RBWW01000003.1"/>
</dbReference>
<evidence type="ECO:0000256" key="2">
    <source>
        <dbReference type="SAM" id="Phobius"/>
    </source>
</evidence>
<evidence type="ECO:0000259" key="3">
    <source>
        <dbReference type="Pfam" id="PF13386"/>
    </source>
</evidence>
<comment type="caution">
    <text evidence="4">The sequence shown here is derived from an EMBL/GenBank/DDBJ whole genome shotgun (WGS) entry which is preliminary data.</text>
</comment>
<dbReference type="Pfam" id="PF13386">
    <property type="entry name" value="DsbD_2"/>
    <property type="match status" value="1"/>
</dbReference>
<sequence>MLALVGLLGGTHCIRMCRPPIAIYADWMAEDGRDDILSFRKIRQHAVFNFGRTAPCTLLDGVFGLAGQLAFVSVWAVTLVATGVRALTGIAVDLTVTVAVVGTSYVTGGGVRSVPPLGVERIASLVRAALLSWMDEWVGDYRIAGLGAVHEFLPCPLLYLVYLYAFVQGSALGGMAALDALGLGTVPAVFLTVTVFEGLYIGGRQRLHRMLDVASVALATSSSSTAWPHSASRFRPSRYHTSSCGDRPRSTSLWSGMDRPTCPADTATVGWKRRSEYHTPHRGSYQPSGGFPEGEPLIDDVAAVVHVKDPQRRLEDVRECNG</sequence>
<dbReference type="Proteomes" id="UP000268233">
    <property type="component" value="Unassembled WGS sequence"/>
</dbReference>
<dbReference type="PANTHER" id="PTHR42208:SF1">
    <property type="entry name" value="HEAVY METAL TRANSPORTER"/>
    <property type="match status" value="1"/>
</dbReference>
<feature type="region of interest" description="Disordered" evidence="1">
    <location>
        <begin position="238"/>
        <end position="258"/>
    </location>
</feature>
<evidence type="ECO:0000256" key="1">
    <source>
        <dbReference type="SAM" id="MobiDB-lite"/>
    </source>
</evidence>
<name>A0A495QR52_9EURY</name>
<feature type="transmembrane region" description="Helical" evidence="2">
    <location>
        <begin position="184"/>
        <end position="202"/>
    </location>
</feature>
<reference evidence="4 5" key="1">
    <citation type="submission" date="2018-10" db="EMBL/GenBank/DDBJ databases">
        <title>Genomic Encyclopedia of Archaeal and Bacterial Type Strains, Phase II (KMG-II): from individual species to whole genera.</title>
        <authorList>
            <person name="Goeker M."/>
        </authorList>
    </citation>
    <scope>NUCLEOTIDE SEQUENCE [LARGE SCALE GENOMIC DNA]</scope>
    <source>
        <strain evidence="4 5">DSM 11927</strain>
    </source>
</reference>
<dbReference type="PANTHER" id="PTHR42208">
    <property type="entry name" value="HEAVY METAL TRANSPORTER-RELATED"/>
    <property type="match status" value="1"/>
</dbReference>
<keyword evidence="2" id="KW-1133">Transmembrane helix</keyword>
<keyword evidence="2" id="KW-0812">Transmembrane</keyword>
<dbReference type="GeneID" id="64824591"/>
<keyword evidence="5" id="KW-1185">Reference proteome</keyword>
<keyword evidence="2" id="KW-0472">Membrane</keyword>
<dbReference type="AlphaFoldDB" id="A0A495QR52"/>
<feature type="transmembrane region" description="Helical" evidence="2">
    <location>
        <begin position="62"/>
        <end position="84"/>
    </location>
</feature>
<feature type="compositionally biased region" description="Polar residues" evidence="1">
    <location>
        <begin position="239"/>
        <end position="254"/>
    </location>
</feature>